<dbReference type="InterPro" id="IPR051376">
    <property type="entry name" value="CWC25_splicing_factor"/>
</dbReference>
<dbReference type="GO" id="GO:0005684">
    <property type="term" value="C:U2-type spliceosomal complex"/>
    <property type="evidence" value="ECO:0007669"/>
    <property type="project" value="TreeGrafter"/>
</dbReference>
<dbReference type="Proteomes" id="UP001163046">
    <property type="component" value="Unassembled WGS sequence"/>
</dbReference>
<organism evidence="2 3">
    <name type="scientific">Desmophyllum pertusum</name>
    <dbReference type="NCBI Taxonomy" id="174260"/>
    <lineage>
        <taxon>Eukaryota</taxon>
        <taxon>Metazoa</taxon>
        <taxon>Cnidaria</taxon>
        <taxon>Anthozoa</taxon>
        <taxon>Hexacorallia</taxon>
        <taxon>Scleractinia</taxon>
        <taxon>Caryophylliina</taxon>
        <taxon>Caryophylliidae</taxon>
        <taxon>Desmophyllum</taxon>
    </lineage>
</organism>
<gene>
    <name evidence="2" type="primary">CWC25_2</name>
    <name evidence="2" type="ORF">OS493_014297</name>
</gene>
<keyword evidence="3" id="KW-1185">Reference proteome</keyword>
<comment type="similarity">
    <text evidence="1">Belongs to the CWC25 family.</text>
</comment>
<evidence type="ECO:0000313" key="2">
    <source>
        <dbReference type="EMBL" id="KAJ7373149.1"/>
    </source>
</evidence>
<dbReference type="GO" id="GO:0000398">
    <property type="term" value="P:mRNA splicing, via spliceosome"/>
    <property type="evidence" value="ECO:0007669"/>
    <property type="project" value="TreeGrafter"/>
</dbReference>
<dbReference type="OrthoDB" id="5987272at2759"/>
<protein>
    <submittedName>
        <fullName evidence="2">RNA-splicing factor</fullName>
    </submittedName>
</protein>
<evidence type="ECO:0000313" key="3">
    <source>
        <dbReference type="Proteomes" id="UP001163046"/>
    </source>
</evidence>
<comment type="caution">
    <text evidence="2">The sequence shown here is derived from an EMBL/GenBank/DDBJ whole genome shotgun (WGS) entry which is preliminary data.</text>
</comment>
<dbReference type="EMBL" id="MU826832">
    <property type="protein sequence ID" value="KAJ7373149.1"/>
    <property type="molecule type" value="Genomic_DNA"/>
</dbReference>
<reference evidence="2" key="1">
    <citation type="submission" date="2023-01" db="EMBL/GenBank/DDBJ databases">
        <title>Genome assembly of the deep-sea coral Lophelia pertusa.</title>
        <authorList>
            <person name="Herrera S."/>
            <person name="Cordes E."/>
        </authorList>
    </citation>
    <scope>NUCLEOTIDE SEQUENCE</scope>
    <source>
        <strain evidence="2">USNM1676648</strain>
        <tissue evidence="2">Polyp</tissue>
    </source>
</reference>
<evidence type="ECO:0000256" key="1">
    <source>
        <dbReference type="ARBA" id="ARBA00006695"/>
    </source>
</evidence>
<dbReference type="PANTHER" id="PTHR16196:SF0">
    <property type="entry name" value="PRE-MRNA-SPLICING FACTOR CWC25 HOMOLOG"/>
    <property type="match status" value="1"/>
</dbReference>
<dbReference type="PANTHER" id="PTHR16196">
    <property type="entry name" value="CELL CYCLE CONTROL PROTEIN CWF25"/>
    <property type="match status" value="1"/>
</dbReference>
<accession>A0A9W9Z4H0</accession>
<dbReference type="AlphaFoldDB" id="A0A9W9Z4H0"/>
<name>A0A9W9Z4H0_9CNID</name>
<proteinExistence type="inferred from homology"/>
<sequence length="93" mass="10737">MDDAEKEKRLAAMMENAKWRDEQRGKNVKRYKEEEARLEANEALDKDKSATFINDIKIQSFSSKTTSTVSDRIRRNINSVQRTPAALESFLGK</sequence>